<organism evidence="2 3">
    <name type="scientific">Nelumbo nucifera</name>
    <name type="common">Sacred lotus</name>
    <dbReference type="NCBI Taxonomy" id="4432"/>
    <lineage>
        <taxon>Eukaryota</taxon>
        <taxon>Viridiplantae</taxon>
        <taxon>Streptophyta</taxon>
        <taxon>Embryophyta</taxon>
        <taxon>Tracheophyta</taxon>
        <taxon>Spermatophyta</taxon>
        <taxon>Magnoliopsida</taxon>
        <taxon>Proteales</taxon>
        <taxon>Nelumbonaceae</taxon>
        <taxon>Nelumbo</taxon>
    </lineage>
</organism>
<reference evidence="2 3" key="1">
    <citation type="journal article" date="2020" name="Mol. Biol. Evol.">
        <title>Distinct Expression and Methylation Patterns for Genes with Different Fates following a Single Whole-Genome Duplication in Flowering Plants.</title>
        <authorList>
            <person name="Shi T."/>
            <person name="Rahmani R.S."/>
            <person name="Gugger P.F."/>
            <person name="Wang M."/>
            <person name="Li H."/>
            <person name="Zhang Y."/>
            <person name="Li Z."/>
            <person name="Wang Q."/>
            <person name="Van de Peer Y."/>
            <person name="Marchal K."/>
            <person name="Chen J."/>
        </authorList>
    </citation>
    <scope>NUCLEOTIDE SEQUENCE [LARGE SCALE GENOMIC DNA]</scope>
    <source>
        <tissue evidence="2">Leaf</tissue>
    </source>
</reference>
<evidence type="ECO:0000256" key="1">
    <source>
        <dbReference type="SAM" id="MobiDB-lite"/>
    </source>
</evidence>
<gene>
    <name evidence="2" type="ORF">HUJ06_000871</name>
</gene>
<proteinExistence type="predicted"/>
<comment type="caution">
    <text evidence="2">The sequence shown here is derived from an EMBL/GenBank/DDBJ whole genome shotgun (WGS) entry which is preliminary data.</text>
</comment>
<keyword evidence="3" id="KW-1185">Reference proteome</keyword>
<sequence>MLNKSPIFPMPDPQHFSNYGFNPQIDYFQKILEEARKHKRDSFRFVDALHFKLQKPILKEDSKKRKWWRNALLFWKWKWTDDARPNDSQDGVYHRNRVFRR</sequence>
<dbReference type="Proteomes" id="UP000607653">
    <property type="component" value="Unassembled WGS sequence"/>
</dbReference>
<dbReference type="AlphaFoldDB" id="A0A822ZG13"/>
<dbReference type="EMBL" id="DUZY01000006">
    <property type="protein sequence ID" value="DAD42641.1"/>
    <property type="molecule type" value="Genomic_DNA"/>
</dbReference>
<accession>A0A822ZG13</accession>
<protein>
    <submittedName>
        <fullName evidence="2">Uncharacterized protein</fullName>
    </submittedName>
</protein>
<dbReference type="PANTHER" id="PTHR35488">
    <property type="entry name" value="OS05G0358900 PROTEIN-RELATED"/>
    <property type="match status" value="1"/>
</dbReference>
<feature type="region of interest" description="Disordered" evidence="1">
    <location>
        <begin position="82"/>
        <end position="101"/>
    </location>
</feature>
<evidence type="ECO:0000313" key="3">
    <source>
        <dbReference type="Proteomes" id="UP000607653"/>
    </source>
</evidence>
<name>A0A822ZG13_NELNU</name>
<dbReference type="PANTHER" id="PTHR35488:SF2">
    <property type="entry name" value="OS05G0358900 PROTEIN"/>
    <property type="match status" value="1"/>
</dbReference>
<evidence type="ECO:0000313" key="2">
    <source>
        <dbReference type="EMBL" id="DAD42641.1"/>
    </source>
</evidence>